<dbReference type="OrthoDB" id="4583at2759"/>
<feature type="transmembrane region" description="Helical" evidence="13 14">
    <location>
        <begin position="642"/>
        <end position="665"/>
    </location>
</feature>
<feature type="compositionally biased region" description="Polar residues" evidence="15">
    <location>
        <begin position="353"/>
        <end position="371"/>
    </location>
</feature>
<dbReference type="HOGENOM" id="CLU_005987_0_1_1"/>
<comment type="similarity">
    <text evidence="13 14">Belongs to the class VI-like SAM-binding methyltransferase superfamily. CHO2 family.</text>
</comment>
<feature type="transmembrane region" description="Helical" evidence="13 14">
    <location>
        <begin position="488"/>
        <end position="510"/>
    </location>
</feature>
<dbReference type="EC" id="2.1.1.17" evidence="13 14"/>
<evidence type="ECO:0000256" key="1">
    <source>
        <dbReference type="ARBA" id="ARBA00004127"/>
    </source>
</evidence>
<evidence type="ECO:0000256" key="3">
    <source>
        <dbReference type="ARBA" id="ARBA00022603"/>
    </source>
</evidence>
<dbReference type="HAMAP" id="MF_03217">
    <property type="entry name" value="PEMT"/>
    <property type="match status" value="1"/>
</dbReference>
<keyword evidence="4 13" id="KW-0808">Transferase</keyword>
<proteinExistence type="inferred from homology"/>
<keyword evidence="7 13" id="KW-0256">Endoplasmic reticulum</keyword>
<keyword evidence="11 13" id="KW-0594">Phospholipid biosynthesis</keyword>
<dbReference type="FunCoup" id="A0A0C3FBE7">
    <property type="interactions" value="53"/>
</dbReference>
<evidence type="ECO:0000256" key="9">
    <source>
        <dbReference type="ARBA" id="ARBA00023098"/>
    </source>
</evidence>
<dbReference type="PANTHER" id="PTHR32138:SF0">
    <property type="entry name" value="PHOSPHATIDYLETHANOLAMINE N-METHYLTRANSFERASE"/>
    <property type="match status" value="1"/>
</dbReference>
<keyword evidence="8 13" id="KW-1133">Transmembrane helix</keyword>
<dbReference type="InterPro" id="IPR007318">
    <property type="entry name" value="Phopholipid_MeTrfase"/>
</dbReference>
<dbReference type="GO" id="GO:0005789">
    <property type="term" value="C:endoplasmic reticulum membrane"/>
    <property type="evidence" value="ECO:0007669"/>
    <property type="project" value="UniProtKB-SubCell"/>
</dbReference>
<comment type="catalytic activity">
    <reaction evidence="13 14">
        <text>a 1,2-diacyl-sn-glycero-3-phosphoethanolamine + S-adenosyl-L-methionine = a 1,2-diacyl-sn-glycero-3-phospho-N-methylethanolamine + S-adenosyl-L-homocysteine + H(+)</text>
        <dbReference type="Rhea" id="RHEA:11164"/>
        <dbReference type="ChEBI" id="CHEBI:15378"/>
        <dbReference type="ChEBI" id="CHEBI:57856"/>
        <dbReference type="ChEBI" id="CHEBI:59789"/>
        <dbReference type="ChEBI" id="CHEBI:64573"/>
        <dbReference type="ChEBI" id="CHEBI:64612"/>
        <dbReference type="EC" id="2.1.1.17"/>
    </reaction>
</comment>
<evidence type="ECO:0000256" key="15">
    <source>
        <dbReference type="SAM" id="MobiDB-lite"/>
    </source>
</evidence>
<organism evidence="16 17">
    <name type="scientific">Piloderma croceum (strain F 1598)</name>
    <dbReference type="NCBI Taxonomy" id="765440"/>
    <lineage>
        <taxon>Eukaryota</taxon>
        <taxon>Fungi</taxon>
        <taxon>Dikarya</taxon>
        <taxon>Basidiomycota</taxon>
        <taxon>Agaricomycotina</taxon>
        <taxon>Agaricomycetes</taxon>
        <taxon>Agaricomycetidae</taxon>
        <taxon>Atheliales</taxon>
        <taxon>Atheliaceae</taxon>
        <taxon>Piloderma</taxon>
    </lineage>
</organism>
<comment type="caution">
    <text evidence="13 14">Lacks conserved residue(s) required for the propagation of feature annotation.</text>
</comment>
<keyword evidence="6 13" id="KW-0812">Transmembrane</keyword>
<comment type="pathway">
    <text evidence="13 14">Phospholipid metabolism; phosphatidylcholine biosynthesis.</text>
</comment>
<dbReference type="GO" id="GO:0032259">
    <property type="term" value="P:methylation"/>
    <property type="evidence" value="ECO:0007669"/>
    <property type="project" value="UniProtKB-KW"/>
</dbReference>
<dbReference type="UniPathway" id="UPA00753"/>
<keyword evidence="17" id="KW-1185">Reference proteome</keyword>
<gene>
    <name evidence="16" type="ORF">PILCRDRAFT_820918</name>
</gene>
<feature type="compositionally biased region" description="Low complexity" evidence="15">
    <location>
        <begin position="372"/>
        <end position="384"/>
    </location>
</feature>
<evidence type="ECO:0000256" key="7">
    <source>
        <dbReference type="ARBA" id="ARBA00022824"/>
    </source>
</evidence>
<feature type="transmembrane region" description="Helical" evidence="13 14">
    <location>
        <begin position="229"/>
        <end position="245"/>
    </location>
</feature>
<dbReference type="Pfam" id="PF04191">
    <property type="entry name" value="PEMT"/>
    <property type="match status" value="2"/>
</dbReference>
<comment type="subcellular location">
    <subcellularLocation>
        <location evidence="1">Endomembrane system</location>
        <topology evidence="1">Multi-pass membrane protein</topology>
    </subcellularLocation>
    <subcellularLocation>
        <location evidence="13 14">Endoplasmic reticulum membrane</location>
        <topology evidence="13 14">Multi-pass membrane protein</topology>
    </subcellularLocation>
</comment>
<evidence type="ECO:0000256" key="13">
    <source>
        <dbReference type="HAMAP-Rule" id="MF_03217"/>
    </source>
</evidence>
<evidence type="ECO:0000256" key="4">
    <source>
        <dbReference type="ARBA" id="ARBA00022679"/>
    </source>
</evidence>
<evidence type="ECO:0000256" key="6">
    <source>
        <dbReference type="ARBA" id="ARBA00022692"/>
    </source>
</evidence>
<dbReference type="InParanoid" id="A0A0C3FBE7"/>
<sequence length="1019" mass="115677">MPAGALRRSTVRPTMTTTPPQNFLRQRNSVVTSRTTSQALPAEIESDSGTRADKREVVWGKTPAGDVFRVPATHDVLTALFHPSYPKSHFDLLNLGLLGMQLLLFFFLPYSISRPFFLCYFAFWRAAYDAGLGWVLTQQSKRKWVVREIQRLGWLDEKRRPAVRNWIRAQLVGKMGKDYSFDDLPLEYNTWLLFRQVVDVILLNDFLAYCMFAFASFRVPKDLSLPIHILRWVGGIALIGFNLWVKTEAHNVIKDYAWYWGDVFFHQFSHLIFDGVFELAPHPMYSVGYAGYYGLSLIVGSYPVLFVSLTAHAAQFAFLVFFENPHIERRYGKRKPIAQRTPLYRSSPRVKTIESSQSTVPSPGRNSPLSATDTCTTPTVTDGETATESDALATEPEGQSDSKLIQAAILQSGTFTPPKRKAGLLAERKKTKERGTSQHDLLNKYFRRDTVLLHNVDLFRTPDFMLLLVTLYSLVLSLLPTLSSQAIIALHFAHACVWCTFHCFGLGLLLRAQSESKFIVGHFLKNYHYCPDDGGNGAIQEAFTNWKSLYNLSLCMTYTSFAGLVWKTYSIPNDWTVGNELLRHTLGAILVLLHIWAAMESYEVIGPFGWFYGDFFMEGFPSHLEYTGIYRYVNNPEVLSGAAFFGLALVSGSKYVLFLAIIRYVSHWWFLSRVENPHMRKLYGDSLRKEAGFVKVIKNVASKNARILESRAGRHAPEIRRVAKEVKGTFDKVFDETADVVEEFLAKSLPSHTLSEVVQDTKILLQQSRERLVITRLANDLSSYETAKYKISVVPTSPDGTLRFHLGEHITIRWQAPYLHSRRDWIGIYRVGANKSNLVTKTTSLGMWVPIHDDEWDGNVPLGLDRPPTPSKDSNGEVVFKGGALPWLVGRYEARYHHDGKHNVLSLDGPFEVYVDKPPAFDFDSIRHSLMRIVPLCLDSDPSLIPLSCWTPEMQESLDSNEDRDPDDFSFWSERQAKRICTAIKQTFDVEYAPEVVVADANLSALANRILVSKELLSD</sequence>
<evidence type="ECO:0000256" key="2">
    <source>
        <dbReference type="ARBA" id="ARBA00022516"/>
    </source>
</evidence>
<dbReference type="PIRSF" id="PIRSF000383">
    <property type="entry name" value="PEAMT"/>
    <property type="match status" value="1"/>
</dbReference>
<keyword evidence="2 13" id="KW-0444">Lipid biosynthesis</keyword>
<evidence type="ECO:0000256" key="8">
    <source>
        <dbReference type="ARBA" id="ARBA00022989"/>
    </source>
</evidence>
<dbReference type="Proteomes" id="UP000054166">
    <property type="component" value="Unassembled WGS sequence"/>
</dbReference>
<dbReference type="Gene3D" id="1.20.120.1630">
    <property type="match status" value="1"/>
</dbReference>
<dbReference type="Gene3D" id="2.60.40.2840">
    <property type="match status" value="1"/>
</dbReference>
<accession>A0A0C3FBE7</accession>
<feature type="region of interest" description="Disordered" evidence="15">
    <location>
        <begin position="348"/>
        <end position="400"/>
    </location>
</feature>
<keyword evidence="5 13" id="KW-0949">S-adenosyl-L-methionine</keyword>
<dbReference type="AlphaFoldDB" id="A0A0C3FBE7"/>
<comment type="function">
    <text evidence="13 14">Catalyzes the first step of the methylation pathway of phosphatidylcholine biosynthesis, the SAM-dependent methylation of phosphatidylethanolamine (PE) to phosphatidylmonomethylethanolamine (PMME).</text>
</comment>
<dbReference type="GO" id="GO:0004608">
    <property type="term" value="F:phosphatidylethanolamine N-methyltransferase activity"/>
    <property type="evidence" value="ECO:0007669"/>
    <property type="project" value="UniProtKB-UniRule"/>
</dbReference>
<dbReference type="STRING" id="765440.A0A0C3FBE7"/>
<evidence type="ECO:0000256" key="12">
    <source>
        <dbReference type="ARBA" id="ARBA00023264"/>
    </source>
</evidence>
<evidence type="ECO:0000313" key="16">
    <source>
        <dbReference type="EMBL" id="KIM82020.1"/>
    </source>
</evidence>
<evidence type="ECO:0000256" key="5">
    <source>
        <dbReference type="ARBA" id="ARBA00022691"/>
    </source>
</evidence>
<name>A0A0C3FBE7_PILCF</name>
<feature type="transmembrane region" description="Helical" evidence="13 14">
    <location>
        <begin position="197"/>
        <end position="217"/>
    </location>
</feature>
<evidence type="ECO:0000256" key="11">
    <source>
        <dbReference type="ARBA" id="ARBA00023209"/>
    </source>
</evidence>
<feature type="transmembrane region" description="Helical" evidence="13 14">
    <location>
        <begin position="297"/>
        <end position="322"/>
    </location>
</feature>
<feature type="transmembrane region" description="Helical" evidence="13 14">
    <location>
        <begin position="464"/>
        <end position="482"/>
    </location>
</feature>
<keyword evidence="10 13" id="KW-0472">Membrane</keyword>
<feature type="transmembrane region" description="Helical" evidence="13 14">
    <location>
        <begin position="257"/>
        <end position="277"/>
    </location>
</feature>
<dbReference type="GO" id="GO:0006656">
    <property type="term" value="P:phosphatidylcholine biosynthetic process"/>
    <property type="evidence" value="ECO:0007669"/>
    <property type="project" value="UniProtKB-UniRule"/>
</dbReference>
<evidence type="ECO:0000313" key="17">
    <source>
        <dbReference type="Proteomes" id="UP000054166"/>
    </source>
</evidence>
<dbReference type="EMBL" id="KN832996">
    <property type="protein sequence ID" value="KIM82020.1"/>
    <property type="molecule type" value="Genomic_DNA"/>
</dbReference>
<reference evidence="17" key="2">
    <citation type="submission" date="2015-01" db="EMBL/GenBank/DDBJ databases">
        <title>Evolutionary Origins and Diversification of the Mycorrhizal Mutualists.</title>
        <authorList>
            <consortium name="DOE Joint Genome Institute"/>
            <consortium name="Mycorrhizal Genomics Consortium"/>
            <person name="Kohler A."/>
            <person name="Kuo A."/>
            <person name="Nagy L.G."/>
            <person name="Floudas D."/>
            <person name="Copeland A."/>
            <person name="Barry K.W."/>
            <person name="Cichocki N."/>
            <person name="Veneault-Fourrey C."/>
            <person name="LaButti K."/>
            <person name="Lindquist E.A."/>
            <person name="Lipzen A."/>
            <person name="Lundell T."/>
            <person name="Morin E."/>
            <person name="Murat C."/>
            <person name="Riley R."/>
            <person name="Ohm R."/>
            <person name="Sun H."/>
            <person name="Tunlid A."/>
            <person name="Henrissat B."/>
            <person name="Grigoriev I.V."/>
            <person name="Hibbett D.S."/>
            <person name="Martin F."/>
        </authorList>
    </citation>
    <scope>NUCLEOTIDE SEQUENCE [LARGE SCALE GENOMIC DNA]</scope>
    <source>
        <strain evidence="17">F 1598</strain>
    </source>
</reference>
<dbReference type="InterPro" id="IPR016219">
    <property type="entry name" value="Phosphatid-EA_MeTrfase_fun"/>
</dbReference>
<keyword evidence="12 13" id="KW-1208">Phospholipid metabolism</keyword>
<reference evidence="16 17" key="1">
    <citation type="submission" date="2014-04" db="EMBL/GenBank/DDBJ databases">
        <authorList>
            <consortium name="DOE Joint Genome Institute"/>
            <person name="Kuo A."/>
            <person name="Tarkka M."/>
            <person name="Buscot F."/>
            <person name="Kohler A."/>
            <person name="Nagy L.G."/>
            <person name="Floudas D."/>
            <person name="Copeland A."/>
            <person name="Barry K.W."/>
            <person name="Cichocki N."/>
            <person name="Veneault-Fourrey C."/>
            <person name="LaButti K."/>
            <person name="Lindquist E.A."/>
            <person name="Lipzen A."/>
            <person name="Lundell T."/>
            <person name="Morin E."/>
            <person name="Murat C."/>
            <person name="Sun H."/>
            <person name="Tunlid A."/>
            <person name="Henrissat B."/>
            <person name="Grigoriev I.V."/>
            <person name="Hibbett D.S."/>
            <person name="Martin F."/>
            <person name="Nordberg H.P."/>
            <person name="Cantor M.N."/>
            <person name="Hua S.X."/>
        </authorList>
    </citation>
    <scope>NUCLEOTIDE SEQUENCE [LARGE SCALE GENOMIC DNA]</scope>
    <source>
        <strain evidence="16 17">F 1598</strain>
    </source>
</reference>
<keyword evidence="3 13" id="KW-0489">Methyltransferase</keyword>
<dbReference type="PROSITE" id="PS51598">
    <property type="entry name" value="SAM_CHO2"/>
    <property type="match status" value="1"/>
</dbReference>
<protein>
    <recommendedName>
        <fullName evidence="13 14">Phosphatidylethanolamine N-methyltransferase</fullName>
        <shortName evidence="13">PE methyltransferase</shortName>
        <shortName evidence="13 14">PEAMT</shortName>
        <shortName evidence="13">PEMT</shortName>
        <ecNumber evidence="13 14">2.1.1.17</ecNumber>
    </recommendedName>
</protein>
<dbReference type="PANTHER" id="PTHR32138">
    <property type="entry name" value="PHOSPHATIDYLETHANOLAMINE N-METHYLTRANSFERASE"/>
    <property type="match status" value="1"/>
</dbReference>
<evidence type="ECO:0000256" key="14">
    <source>
        <dbReference type="RuleBase" id="RU361122"/>
    </source>
</evidence>
<evidence type="ECO:0000256" key="10">
    <source>
        <dbReference type="ARBA" id="ARBA00023136"/>
    </source>
</evidence>
<keyword evidence="9 13" id="KW-0443">Lipid metabolism</keyword>